<protein>
    <submittedName>
        <fullName evidence="1">Uncharacterized protein</fullName>
    </submittedName>
</protein>
<evidence type="ECO:0000313" key="1">
    <source>
        <dbReference type="EMBL" id="TDH72881.1"/>
    </source>
</evidence>
<keyword evidence="2" id="KW-1185">Reference proteome</keyword>
<dbReference type="RefSeq" id="XP_067822380.1">
    <property type="nucleotide sequence ID" value="XM_067958661.1"/>
</dbReference>
<dbReference type="OrthoDB" id="121932at2759"/>
<dbReference type="EMBL" id="SHOA02000001">
    <property type="protein sequence ID" value="TDH72881.1"/>
    <property type="molecule type" value="Genomic_DNA"/>
</dbReference>
<sequence length="289" mass="32590">MKATIAVAVRHRVVAFEAPLHEHKALRAVYRAFKTSFSVPGQATSTSFGSVAITDAEVFRYVTFFLSPDGSKEDPQTARHLLTLLAMYSTKEVLYLSATTTLLRWQDAEASYTVSTDPTLATSTDRVFVLVTYRPRELLPLYMASARRAVRFVNAVVALVTANAYVSTLGGGHFLCRHLNESTQLANVQIGISMSLHDPVLESKCRVNLLYNALQFGRFKRARRMLKREQAVAEQLESRELRSVCHAASVYLEKMATLHQEQRLTCRKRGLPGTLYDNFYRQRILRLAP</sequence>
<proteinExistence type="predicted"/>
<dbReference type="AlphaFoldDB" id="A0A976NYR6"/>
<accession>A0A976NYR6</accession>
<dbReference type="InterPro" id="IPR032072">
    <property type="entry name" value="DUF4807"/>
</dbReference>
<name>A0A976NYR6_BRELC</name>
<evidence type="ECO:0000313" key="2">
    <source>
        <dbReference type="Proteomes" id="UP000294530"/>
    </source>
</evidence>
<dbReference type="KEGG" id="blac:94344332"/>
<dbReference type="Proteomes" id="UP000294530">
    <property type="component" value="Unassembled WGS sequence"/>
</dbReference>
<reference evidence="1 2" key="1">
    <citation type="journal article" date="2021" name="Genome Biol.">
        <title>AFLAP: assembly-free linkage analysis pipeline using k-mers from genome sequencing data.</title>
        <authorList>
            <person name="Fletcher K."/>
            <person name="Zhang L."/>
            <person name="Gil J."/>
            <person name="Han R."/>
            <person name="Cavanaugh K."/>
            <person name="Michelmore R."/>
        </authorList>
    </citation>
    <scope>NUCLEOTIDE SEQUENCE [LARGE SCALE GENOMIC DNA]</scope>
    <source>
        <strain evidence="1 2">SF5</strain>
    </source>
</reference>
<dbReference type="GeneID" id="94344332"/>
<organism evidence="1 2">
    <name type="scientific">Bremia lactucae</name>
    <name type="common">Lettuce downy mildew</name>
    <dbReference type="NCBI Taxonomy" id="4779"/>
    <lineage>
        <taxon>Eukaryota</taxon>
        <taxon>Sar</taxon>
        <taxon>Stramenopiles</taxon>
        <taxon>Oomycota</taxon>
        <taxon>Peronosporomycetes</taxon>
        <taxon>Peronosporales</taxon>
        <taxon>Peronosporaceae</taxon>
        <taxon>Bremia</taxon>
    </lineage>
</organism>
<dbReference type="Pfam" id="PF16065">
    <property type="entry name" value="DUF4807"/>
    <property type="match status" value="1"/>
</dbReference>
<comment type="caution">
    <text evidence="1">The sequence shown here is derived from an EMBL/GenBank/DDBJ whole genome shotgun (WGS) entry which is preliminary data.</text>
</comment>
<gene>
    <name evidence="1" type="ORF">CCR75_000554</name>
</gene>